<feature type="compositionally biased region" description="Basic and acidic residues" evidence="1">
    <location>
        <begin position="58"/>
        <end position="78"/>
    </location>
</feature>
<feature type="compositionally biased region" description="Acidic residues" evidence="1">
    <location>
        <begin position="165"/>
        <end position="184"/>
    </location>
</feature>
<feature type="compositionally biased region" description="Basic and acidic residues" evidence="1">
    <location>
        <begin position="337"/>
        <end position="347"/>
    </location>
</feature>
<feature type="compositionally biased region" description="Basic residues" evidence="1">
    <location>
        <begin position="138"/>
        <end position="152"/>
    </location>
</feature>
<feature type="compositionally biased region" description="Basic and acidic residues" evidence="1">
    <location>
        <begin position="197"/>
        <end position="208"/>
    </location>
</feature>
<proteinExistence type="predicted"/>
<comment type="caution">
    <text evidence="2">The sequence shown here is derived from an EMBL/GenBank/DDBJ whole genome shotgun (WGS) entry which is preliminary data.</text>
</comment>
<feature type="compositionally biased region" description="Acidic residues" evidence="1">
    <location>
        <begin position="504"/>
        <end position="521"/>
    </location>
</feature>
<feature type="compositionally biased region" description="Basic residues" evidence="1">
    <location>
        <begin position="31"/>
        <end position="41"/>
    </location>
</feature>
<dbReference type="EMBL" id="CAKOGP040001112">
    <property type="protein sequence ID" value="CAJ1943004.1"/>
    <property type="molecule type" value="Genomic_DNA"/>
</dbReference>
<evidence type="ECO:0000313" key="3">
    <source>
        <dbReference type="Proteomes" id="UP001295423"/>
    </source>
</evidence>
<accession>A0AAD2FLU8</accession>
<keyword evidence="3" id="KW-1185">Reference proteome</keyword>
<feature type="compositionally biased region" description="Basic and acidic residues" evidence="1">
    <location>
        <begin position="124"/>
        <end position="137"/>
    </location>
</feature>
<feature type="region of interest" description="Disordered" evidence="1">
    <location>
        <begin position="1"/>
        <end position="274"/>
    </location>
</feature>
<gene>
    <name evidence="2" type="ORF">CYCCA115_LOCUS8229</name>
</gene>
<name>A0AAD2FLU8_9STRA</name>
<feature type="compositionally biased region" description="Low complexity" evidence="1">
    <location>
        <begin position="245"/>
        <end position="255"/>
    </location>
</feature>
<protein>
    <submittedName>
        <fullName evidence="2">Uncharacterized protein</fullName>
    </submittedName>
</protein>
<feature type="region of interest" description="Disordered" evidence="1">
    <location>
        <begin position="337"/>
        <end position="536"/>
    </location>
</feature>
<sequence length="588" mass="65431">MDPDEDPGMDPGKPSKEKKKSRKSKSESRKSSSRKSKKKSSSSKESEDYSDEGQWDPVKFDEQTGDCWKDIDKPKRVADLPSPDIADYERQEGDEDWPYKKSYAVDERKSKSKKEKGLTAPSRAKSDDEGEVVGKEKRSSKKDKKSKSKSKSSRSSSSRDHDDDAAAAEVSDEEEDLHSEEEDEARARRRPKKHSSRKSDSERSSGEGHDDDVSDGYDEGSNNNADSDEFSEDASFYSDEDEPYSSDLDGSIDSDGTYDSAEEYGDYGGMPPETPAMMNYNQEINDLMHKANPEHTDHLMNRVNRQKGNIAYDQNMPMMTRQALMTRQASAQAARARVDANSVDRSRLGFRNESFHGKSGGGAKPVRRGPGGKRAPPRSKSSGLGTMAMAGRRAAPSAGGEDAGGADDPRSRFRGRGASTSFQRHSNKPNNVARMSGRRGEMDRSGHRPAAGSSASRGEPRRGNVGRAKSTTALSRGAPSAPQKPLRRQPRRTTKEEQMKTNEVSDESSEEYDSDEESDSDEGQRSRPKRRVKKVVDKQDMTIKKHRRKLHGMMYNIKMSVEMSDLMKEVKKGEIPKSPIKTLLMDEP</sequence>
<dbReference type="Proteomes" id="UP001295423">
    <property type="component" value="Unassembled WGS sequence"/>
</dbReference>
<feature type="compositionally biased region" description="Basic and acidic residues" evidence="1">
    <location>
        <begin position="87"/>
        <end position="109"/>
    </location>
</feature>
<reference evidence="2" key="1">
    <citation type="submission" date="2023-08" db="EMBL/GenBank/DDBJ databases">
        <authorList>
            <person name="Audoor S."/>
            <person name="Bilcke G."/>
        </authorList>
    </citation>
    <scope>NUCLEOTIDE SEQUENCE</scope>
</reference>
<feature type="compositionally biased region" description="Acidic residues" evidence="1">
    <location>
        <begin position="209"/>
        <end position="218"/>
    </location>
</feature>
<dbReference type="AlphaFoldDB" id="A0AAD2FLU8"/>
<feature type="compositionally biased region" description="Basic residues" evidence="1">
    <location>
        <begin position="187"/>
        <end position="196"/>
    </location>
</feature>
<feature type="compositionally biased region" description="Basic residues" evidence="1">
    <location>
        <begin position="365"/>
        <end position="377"/>
    </location>
</feature>
<feature type="compositionally biased region" description="Acidic residues" evidence="1">
    <location>
        <begin position="226"/>
        <end position="244"/>
    </location>
</feature>
<evidence type="ECO:0000256" key="1">
    <source>
        <dbReference type="SAM" id="MobiDB-lite"/>
    </source>
</evidence>
<feature type="compositionally biased region" description="Polar residues" evidence="1">
    <location>
        <begin position="418"/>
        <end position="430"/>
    </location>
</feature>
<organism evidence="2 3">
    <name type="scientific">Cylindrotheca closterium</name>
    <dbReference type="NCBI Taxonomy" id="2856"/>
    <lineage>
        <taxon>Eukaryota</taxon>
        <taxon>Sar</taxon>
        <taxon>Stramenopiles</taxon>
        <taxon>Ochrophyta</taxon>
        <taxon>Bacillariophyta</taxon>
        <taxon>Bacillariophyceae</taxon>
        <taxon>Bacillariophycidae</taxon>
        <taxon>Bacillariales</taxon>
        <taxon>Bacillariaceae</taxon>
        <taxon>Cylindrotheca</taxon>
    </lineage>
</organism>
<evidence type="ECO:0000313" key="2">
    <source>
        <dbReference type="EMBL" id="CAJ1943004.1"/>
    </source>
</evidence>